<evidence type="ECO:0000256" key="2">
    <source>
        <dbReference type="SAM" id="SignalP"/>
    </source>
</evidence>
<keyword evidence="1" id="KW-0378">Hydrolase</keyword>
<dbReference type="InterPro" id="IPR036514">
    <property type="entry name" value="SGNH_hydro_sf"/>
</dbReference>
<evidence type="ECO:0000256" key="1">
    <source>
        <dbReference type="ARBA" id="ARBA00022801"/>
    </source>
</evidence>
<dbReference type="PANTHER" id="PTHR22901:SF0">
    <property type="entry name" value="SIALATE O-ACETYLESTERASE"/>
    <property type="match status" value="1"/>
</dbReference>
<accession>A0A934RRK7</accession>
<feature type="signal peptide" evidence="2">
    <location>
        <begin position="1"/>
        <end position="18"/>
    </location>
</feature>
<dbReference type="InterPro" id="IPR039329">
    <property type="entry name" value="SIAE"/>
</dbReference>
<dbReference type="GO" id="GO:0001681">
    <property type="term" value="F:sialate O-acetylesterase activity"/>
    <property type="evidence" value="ECO:0007669"/>
    <property type="project" value="InterPro"/>
</dbReference>
<name>A0A934RRK7_9BACT</name>
<reference evidence="4" key="1">
    <citation type="submission" date="2021-01" db="EMBL/GenBank/DDBJ databases">
        <title>Modified the classification status of verrucomicrobia.</title>
        <authorList>
            <person name="Feng X."/>
        </authorList>
    </citation>
    <scope>NUCLEOTIDE SEQUENCE</scope>
    <source>
        <strain evidence="4">KCTC 12986</strain>
    </source>
</reference>
<comment type="caution">
    <text evidence="4">The sequence shown here is derived from an EMBL/GenBank/DDBJ whole genome shotgun (WGS) entry which is preliminary data.</text>
</comment>
<keyword evidence="2" id="KW-0732">Signal</keyword>
<organism evidence="4 5">
    <name type="scientific">Roseibacillus ishigakijimensis</name>
    <dbReference type="NCBI Taxonomy" id="454146"/>
    <lineage>
        <taxon>Bacteria</taxon>
        <taxon>Pseudomonadati</taxon>
        <taxon>Verrucomicrobiota</taxon>
        <taxon>Verrucomicrobiia</taxon>
        <taxon>Verrucomicrobiales</taxon>
        <taxon>Verrucomicrobiaceae</taxon>
        <taxon>Roseibacillus</taxon>
    </lineage>
</organism>
<proteinExistence type="predicted"/>
<protein>
    <recommendedName>
        <fullName evidence="3">Sialate O-acetylesterase domain-containing protein</fullName>
    </recommendedName>
</protein>
<dbReference type="InterPro" id="IPR005181">
    <property type="entry name" value="SASA"/>
</dbReference>
<dbReference type="Gene3D" id="3.40.50.1110">
    <property type="entry name" value="SGNH hydrolase"/>
    <property type="match status" value="1"/>
</dbReference>
<dbReference type="SUPFAM" id="SSF52266">
    <property type="entry name" value="SGNH hydrolase"/>
    <property type="match status" value="1"/>
</dbReference>
<dbReference type="Pfam" id="PF03629">
    <property type="entry name" value="SASA"/>
    <property type="match status" value="1"/>
</dbReference>
<dbReference type="AlphaFoldDB" id="A0A934RRK7"/>
<dbReference type="Proteomes" id="UP000604083">
    <property type="component" value="Unassembled WGS sequence"/>
</dbReference>
<dbReference type="PANTHER" id="PTHR22901">
    <property type="entry name" value="SIALATE O-ACETYLESTERASE"/>
    <property type="match status" value="1"/>
</dbReference>
<dbReference type="GO" id="GO:0005975">
    <property type="term" value="P:carbohydrate metabolic process"/>
    <property type="evidence" value="ECO:0007669"/>
    <property type="project" value="TreeGrafter"/>
</dbReference>
<gene>
    <name evidence="4" type="ORF">JIN78_04140</name>
</gene>
<keyword evidence="5" id="KW-1185">Reference proteome</keyword>
<sequence length="501" mass="54989">MTRNLFLFSLVLGGFTQAALEVPAFFSDGMVLQQQGKAKVWGWLDSEEEVTVTFAGQSESARPNGEGRWEVTFSNLAASAEGRDLVITGGAEEKVIRNVLVGEVWLASGQSNMEWPIARTENAEEAAAQSADPYLRVYLSQNVAKAEPQIDFPGQWAAAAPETTGQMTAVGYYFARKLRAELEVPVAIIECSWGGKPVEAFTSEEALAQLPEAEVLLERKANAIASWDEAKARADYEAALAKWEADGKQGRRPGMATDPSINPSMPATLYNGMIAPLVGYGVRGAIWYQGESNANPVTAANYEELLGGLVADWRQRWEADLAFYYVQLANFRQPTSEPGVESHWVTVQDEMRRALDSISHSGMAVINEIGEANDIHPRNKKDVGERLARWALGQDYGREDVVMSGPLFDKVEKKDQRLVVSFEHNAGLQSRDGEPLQRFEIKAEDGPWVWAQAKIEGGKVIVWSEEVAEPAEVRYAWADNPAGANLVNGEGLPASCFTSEE</sequence>
<feature type="chain" id="PRO_5037758108" description="Sialate O-acetylesterase domain-containing protein" evidence="2">
    <location>
        <begin position="19"/>
        <end position="501"/>
    </location>
</feature>
<evidence type="ECO:0000259" key="3">
    <source>
        <dbReference type="Pfam" id="PF03629"/>
    </source>
</evidence>
<feature type="domain" description="Sialate O-acetylesterase" evidence="3">
    <location>
        <begin position="281"/>
        <end position="351"/>
    </location>
</feature>
<dbReference type="RefSeq" id="WP_200390675.1">
    <property type="nucleotide sequence ID" value="NZ_JAENIO010000006.1"/>
</dbReference>
<evidence type="ECO:0000313" key="4">
    <source>
        <dbReference type="EMBL" id="MBK1833241.1"/>
    </source>
</evidence>
<evidence type="ECO:0000313" key="5">
    <source>
        <dbReference type="Proteomes" id="UP000604083"/>
    </source>
</evidence>
<dbReference type="EMBL" id="JAENIO010000006">
    <property type="protein sequence ID" value="MBK1833241.1"/>
    <property type="molecule type" value="Genomic_DNA"/>
</dbReference>